<feature type="transmembrane region" description="Helical" evidence="1">
    <location>
        <begin position="542"/>
        <end position="561"/>
    </location>
</feature>
<dbReference type="InterPro" id="IPR001466">
    <property type="entry name" value="Beta-lactam-related"/>
</dbReference>
<reference evidence="3 4" key="1">
    <citation type="submission" date="2018-03" db="EMBL/GenBank/DDBJ databases">
        <title>Massilia armeniaca sp. nov., isolated from desert soil.</title>
        <authorList>
            <person name="Huang H."/>
            <person name="Ren M."/>
        </authorList>
    </citation>
    <scope>NUCLEOTIDE SEQUENCE [LARGE SCALE GENOMIC DNA]</scope>
    <source>
        <strain evidence="3 4">ZMN-3</strain>
    </source>
</reference>
<keyword evidence="1" id="KW-1133">Transmembrane helix</keyword>
<feature type="transmembrane region" description="Helical" evidence="1">
    <location>
        <begin position="607"/>
        <end position="625"/>
    </location>
</feature>
<protein>
    <submittedName>
        <fullName evidence="3">Methicillin resistance protein FmtA</fullName>
    </submittedName>
</protein>
<dbReference type="AlphaFoldDB" id="A0A2R4C658"/>
<dbReference type="InterPro" id="IPR050491">
    <property type="entry name" value="AmpC-like"/>
</dbReference>
<feature type="domain" description="Beta-lactamase-related" evidence="2">
    <location>
        <begin position="68"/>
        <end position="388"/>
    </location>
</feature>
<dbReference type="Pfam" id="PF00144">
    <property type="entry name" value="Beta-lactamase"/>
    <property type="match status" value="1"/>
</dbReference>
<feature type="transmembrane region" description="Helical" evidence="1">
    <location>
        <begin position="573"/>
        <end position="595"/>
    </location>
</feature>
<dbReference type="KEGG" id="masz:C9I28_04805"/>
<keyword evidence="1" id="KW-0812">Transmembrane</keyword>
<gene>
    <name evidence="3" type="ORF">C9I28_04805</name>
</gene>
<accession>A0A2R4C658</accession>
<keyword evidence="1" id="KW-0472">Membrane</keyword>
<dbReference type="Proteomes" id="UP000240505">
    <property type="component" value="Chromosome"/>
</dbReference>
<dbReference type="EMBL" id="CP028324">
    <property type="protein sequence ID" value="AVR95117.1"/>
    <property type="molecule type" value="Genomic_DNA"/>
</dbReference>
<feature type="transmembrane region" description="Helical" evidence="1">
    <location>
        <begin position="508"/>
        <end position="530"/>
    </location>
</feature>
<name>A0A2R4C658_9BURK</name>
<evidence type="ECO:0000313" key="4">
    <source>
        <dbReference type="Proteomes" id="UP000240505"/>
    </source>
</evidence>
<keyword evidence="4" id="KW-1185">Reference proteome</keyword>
<evidence type="ECO:0000313" key="3">
    <source>
        <dbReference type="EMBL" id="AVR95117.1"/>
    </source>
</evidence>
<dbReference type="PANTHER" id="PTHR46825">
    <property type="entry name" value="D-ALANYL-D-ALANINE-CARBOXYPEPTIDASE/ENDOPEPTIDASE AMPH"/>
    <property type="match status" value="1"/>
</dbReference>
<dbReference type="SUPFAM" id="SSF56601">
    <property type="entry name" value="beta-lactamase/transpeptidase-like"/>
    <property type="match status" value="1"/>
</dbReference>
<sequence length="631" mass="67502">MARQRWAGVTIQPPPIDIPAISPGFHPHAGMLGARSSLGASLKKLLSLWALLLVALPLHATPGLSHQIAALLHEQHLDGVAWTTLDEAGAAGFSNARTRAPMRLDQRVHVGSVAKTLVAAGILRLVSERRLALDTPVARILPGIRFDNPWEASDPVRLRHLLDHTAGLDDARFWHVFSAKARADGPLALAFPAGSQLLRVRCRPGTRTSYSNLGYTLLGMAIEATTGQRYERYLDTQLLAPLGMRDSTFEFVAQHADSRLAMGHFEHGVPQPAVPSYLRPAGQFTTTAADMGRFARFLMGDGQVDGRDFIDPALLRQMGEPAGTEAANAGLAVGYALGLRKLDRHGRVAKCHGGNGVGFRAMLCLFPAARKAFFYAVNTDSETADYQRIDALFVRALALPPAPPAQPVAVALDIAPWLGVYVPSPNRFDTMLLADTLFSFVRLTSDGGGIQLRPFQGKTVALTQVGSGLLQAPDKTLPSHALVASAAGTRLLTNGTQTYQQVPLARMVGLWTSAGAGVLGLVVVLVRGSARLAAWRLSRRDPLLAPYAGALALLLPLPLFYRQPLLQLGDMTAASVLLATVTALLPVALCSGLAVSLRRKQLGADTIAMLAVLQAALLLATWGLLPLRLWV</sequence>
<evidence type="ECO:0000256" key="1">
    <source>
        <dbReference type="SAM" id="Phobius"/>
    </source>
</evidence>
<evidence type="ECO:0000259" key="2">
    <source>
        <dbReference type="Pfam" id="PF00144"/>
    </source>
</evidence>
<dbReference type="OrthoDB" id="9799367at2"/>
<organism evidence="3 4">
    <name type="scientific">Pseudoduganella armeniaca</name>
    <dbReference type="NCBI Taxonomy" id="2072590"/>
    <lineage>
        <taxon>Bacteria</taxon>
        <taxon>Pseudomonadati</taxon>
        <taxon>Pseudomonadota</taxon>
        <taxon>Betaproteobacteria</taxon>
        <taxon>Burkholderiales</taxon>
        <taxon>Oxalobacteraceae</taxon>
        <taxon>Telluria group</taxon>
        <taxon>Pseudoduganella</taxon>
    </lineage>
</organism>
<dbReference type="Gene3D" id="3.40.710.10">
    <property type="entry name" value="DD-peptidase/beta-lactamase superfamily"/>
    <property type="match status" value="1"/>
</dbReference>
<dbReference type="InterPro" id="IPR012338">
    <property type="entry name" value="Beta-lactam/transpept-like"/>
</dbReference>
<dbReference type="PANTHER" id="PTHR46825:SF9">
    <property type="entry name" value="BETA-LACTAMASE-RELATED DOMAIN-CONTAINING PROTEIN"/>
    <property type="match status" value="1"/>
</dbReference>
<proteinExistence type="predicted"/>